<evidence type="ECO:0000313" key="2">
    <source>
        <dbReference type="Proteomes" id="UP000046122"/>
    </source>
</evidence>
<name>A0A090GV19_MESPL</name>
<reference evidence="1 2" key="1">
    <citation type="submission" date="2014-08" db="EMBL/GenBank/DDBJ databases">
        <authorList>
            <person name="Moulin Lionel"/>
        </authorList>
    </citation>
    <scope>NUCLEOTIDE SEQUENCE [LARGE SCALE GENOMIC DNA]</scope>
</reference>
<dbReference type="AlphaFoldDB" id="A0A090GV19"/>
<sequence length="77" mass="8407">MPLPSRSGAPDRMAAGPWAMVRGKIATVMVVSATHGLAVPLEGRYPYHIAENGQELVHGRSPLRRIRPPLAFPLKRV</sequence>
<gene>
    <name evidence="1" type="ORF">MPL3365_30172</name>
</gene>
<accession>A0A090GV19</accession>
<dbReference type="EMBL" id="CCNE01000023">
    <property type="protein sequence ID" value="CDX58542.1"/>
    <property type="molecule type" value="Genomic_DNA"/>
</dbReference>
<dbReference type="Proteomes" id="UP000046122">
    <property type="component" value="Unassembled WGS sequence"/>
</dbReference>
<proteinExistence type="predicted"/>
<evidence type="ECO:0000313" key="1">
    <source>
        <dbReference type="EMBL" id="CDX58542.1"/>
    </source>
</evidence>
<organism evidence="1 2">
    <name type="scientific">Mesorhizobium plurifarium</name>
    <dbReference type="NCBI Taxonomy" id="69974"/>
    <lineage>
        <taxon>Bacteria</taxon>
        <taxon>Pseudomonadati</taxon>
        <taxon>Pseudomonadota</taxon>
        <taxon>Alphaproteobacteria</taxon>
        <taxon>Hyphomicrobiales</taxon>
        <taxon>Phyllobacteriaceae</taxon>
        <taxon>Mesorhizobium</taxon>
    </lineage>
</organism>
<protein>
    <submittedName>
        <fullName evidence="1">Uncharacterized protein</fullName>
    </submittedName>
</protein>